<dbReference type="Gene3D" id="3.10.100.10">
    <property type="entry name" value="Mannose-Binding Protein A, subunit A"/>
    <property type="match status" value="1"/>
</dbReference>
<dbReference type="EMBL" id="CACVKT020008397">
    <property type="protein sequence ID" value="CAC5415286.1"/>
    <property type="molecule type" value="Genomic_DNA"/>
</dbReference>
<dbReference type="InterPro" id="IPR016186">
    <property type="entry name" value="C-type_lectin-like/link_sf"/>
</dbReference>
<dbReference type="SMART" id="SM00034">
    <property type="entry name" value="CLECT"/>
    <property type="match status" value="1"/>
</dbReference>
<evidence type="ECO:0000313" key="4">
    <source>
        <dbReference type="Proteomes" id="UP000507470"/>
    </source>
</evidence>
<evidence type="ECO:0000259" key="2">
    <source>
        <dbReference type="PROSITE" id="PS50041"/>
    </source>
</evidence>
<keyword evidence="4" id="KW-1185">Reference proteome</keyword>
<dbReference type="InterPro" id="IPR016187">
    <property type="entry name" value="CTDL_fold"/>
</dbReference>
<organism evidence="3 4">
    <name type="scientific">Mytilus coruscus</name>
    <name type="common">Sea mussel</name>
    <dbReference type="NCBI Taxonomy" id="42192"/>
    <lineage>
        <taxon>Eukaryota</taxon>
        <taxon>Metazoa</taxon>
        <taxon>Spiralia</taxon>
        <taxon>Lophotrochozoa</taxon>
        <taxon>Mollusca</taxon>
        <taxon>Bivalvia</taxon>
        <taxon>Autobranchia</taxon>
        <taxon>Pteriomorphia</taxon>
        <taxon>Mytilida</taxon>
        <taxon>Mytiloidea</taxon>
        <taxon>Mytilidae</taxon>
        <taxon>Mytilinae</taxon>
        <taxon>Mytilus</taxon>
    </lineage>
</organism>
<gene>
    <name evidence="3" type="ORF">MCOR_47990</name>
</gene>
<dbReference type="PANTHER" id="PTHR22803">
    <property type="entry name" value="MANNOSE, PHOSPHOLIPASE, LECTIN RECEPTOR RELATED"/>
    <property type="match status" value="1"/>
</dbReference>
<dbReference type="SUPFAM" id="SSF56436">
    <property type="entry name" value="C-type lectin-like"/>
    <property type="match status" value="1"/>
</dbReference>
<feature type="domain" description="C-type lectin" evidence="2">
    <location>
        <begin position="201"/>
        <end position="295"/>
    </location>
</feature>
<protein>
    <submittedName>
        <fullName evidence="3">CLEC3A</fullName>
    </submittedName>
</protein>
<accession>A0A6J8E5B9</accession>
<dbReference type="PROSITE" id="PS00615">
    <property type="entry name" value="C_TYPE_LECTIN_1"/>
    <property type="match status" value="1"/>
</dbReference>
<keyword evidence="1" id="KW-1015">Disulfide bond</keyword>
<evidence type="ECO:0000256" key="1">
    <source>
        <dbReference type="ARBA" id="ARBA00023157"/>
    </source>
</evidence>
<proteinExistence type="predicted"/>
<sequence length="299" mass="34280">MQVRNDAGTSLNKEIDAIELLLLNLDIKVKSVCVNIKSFFANCSDEIVVQLLGTIRKVFQDIIKDDVKTYLLKVFELTSVMNTACETLKKEYLGILRLPASFLQFLWSNRNSHVIADINFQLLNRHMQAELAGIVRQFETSEAYLEGLEKHLDDTNEPHIDTNMIKWFNIHEGTIFIGKVQKLIEDGMETENYSFFQAFHSNLTEPRTSDQQGFLSSELQQHSNIGSLDYWIGVTDIVLGNHWEYASDESTVTDLYWGPNEPNGQIVENCVVISASKFGKWHDIVCTTHRHFICEKENL</sequence>
<dbReference type="Pfam" id="PF00059">
    <property type="entry name" value="Lectin_C"/>
    <property type="match status" value="1"/>
</dbReference>
<dbReference type="Proteomes" id="UP000507470">
    <property type="component" value="Unassembled WGS sequence"/>
</dbReference>
<dbReference type="OrthoDB" id="6122025at2759"/>
<dbReference type="PROSITE" id="PS50041">
    <property type="entry name" value="C_TYPE_LECTIN_2"/>
    <property type="match status" value="1"/>
</dbReference>
<dbReference type="AlphaFoldDB" id="A0A6J8E5B9"/>
<dbReference type="InterPro" id="IPR050111">
    <property type="entry name" value="C-type_lectin/snaclec_domain"/>
</dbReference>
<evidence type="ECO:0000313" key="3">
    <source>
        <dbReference type="EMBL" id="CAC5415286.1"/>
    </source>
</evidence>
<dbReference type="InterPro" id="IPR018378">
    <property type="entry name" value="C-type_lectin_CS"/>
</dbReference>
<dbReference type="CDD" id="cd00037">
    <property type="entry name" value="CLECT"/>
    <property type="match status" value="1"/>
</dbReference>
<reference evidence="3 4" key="1">
    <citation type="submission" date="2020-06" db="EMBL/GenBank/DDBJ databases">
        <authorList>
            <person name="Li R."/>
            <person name="Bekaert M."/>
        </authorList>
    </citation>
    <scope>NUCLEOTIDE SEQUENCE [LARGE SCALE GENOMIC DNA]</scope>
    <source>
        <strain evidence="4">wild</strain>
    </source>
</reference>
<dbReference type="InterPro" id="IPR001304">
    <property type="entry name" value="C-type_lectin-like"/>
</dbReference>
<name>A0A6J8E5B9_MYTCO</name>